<accession>A0A0A8ZS76</accession>
<reference evidence="1" key="2">
    <citation type="journal article" date="2015" name="Data Brief">
        <title>Shoot transcriptome of the giant reed, Arundo donax.</title>
        <authorList>
            <person name="Barrero R.A."/>
            <person name="Guerrero F.D."/>
            <person name="Moolhuijzen P."/>
            <person name="Goolsby J.A."/>
            <person name="Tidwell J."/>
            <person name="Bellgard S.E."/>
            <person name="Bellgard M.I."/>
        </authorList>
    </citation>
    <scope>NUCLEOTIDE SEQUENCE</scope>
    <source>
        <tissue evidence="1">Shoot tissue taken approximately 20 cm above the soil surface</tissue>
    </source>
</reference>
<sequence>MSKRLMCFASVLNCRTSVLVPIHNVRIGTHQLVLQVSFTYQV</sequence>
<name>A0A0A8ZS76_ARUDO</name>
<protein>
    <submittedName>
        <fullName evidence="1">Uncharacterized protein</fullName>
    </submittedName>
</protein>
<dbReference type="AlphaFoldDB" id="A0A0A8ZS76"/>
<proteinExistence type="predicted"/>
<dbReference type="EMBL" id="GBRH01255611">
    <property type="protein sequence ID" value="JAD42284.1"/>
    <property type="molecule type" value="Transcribed_RNA"/>
</dbReference>
<organism evidence="1">
    <name type="scientific">Arundo donax</name>
    <name type="common">Giant reed</name>
    <name type="synonym">Donax arundinaceus</name>
    <dbReference type="NCBI Taxonomy" id="35708"/>
    <lineage>
        <taxon>Eukaryota</taxon>
        <taxon>Viridiplantae</taxon>
        <taxon>Streptophyta</taxon>
        <taxon>Embryophyta</taxon>
        <taxon>Tracheophyta</taxon>
        <taxon>Spermatophyta</taxon>
        <taxon>Magnoliopsida</taxon>
        <taxon>Liliopsida</taxon>
        <taxon>Poales</taxon>
        <taxon>Poaceae</taxon>
        <taxon>PACMAD clade</taxon>
        <taxon>Arundinoideae</taxon>
        <taxon>Arundineae</taxon>
        <taxon>Arundo</taxon>
    </lineage>
</organism>
<reference evidence="1" key="1">
    <citation type="submission" date="2014-09" db="EMBL/GenBank/DDBJ databases">
        <authorList>
            <person name="Magalhaes I.L.F."/>
            <person name="Oliveira U."/>
            <person name="Santos F.R."/>
            <person name="Vidigal T.H.D.A."/>
            <person name="Brescovit A.D."/>
            <person name="Santos A.J."/>
        </authorList>
    </citation>
    <scope>NUCLEOTIDE SEQUENCE</scope>
    <source>
        <tissue evidence="1">Shoot tissue taken approximately 20 cm above the soil surface</tissue>
    </source>
</reference>
<evidence type="ECO:0000313" key="1">
    <source>
        <dbReference type="EMBL" id="JAD42284.1"/>
    </source>
</evidence>